<evidence type="ECO:0000313" key="4">
    <source>
        <dbReference type="Proteomes" id="UP000215694"/>
    </source>
</evidence>
<dbReference type="Proteomes" id="UP000215694">
    <property type="component" value="Unassembled WGS sequence"/>
</dbReference>
<protein>
    <recommendedName>
        <fullName evidence="2">Peptidase M56 domain-containing protein</fullName>
    </recommendedName>
</protein>
<gene>
    <name evidence="3" type="ORF">CHL78_014360</name>
</gene>
<dbReference type="OrthoDB" id="9999682at2"/>
<dbReference type="AlphaFoldDB" id="A0A371J0U2"/>
<evidence type="ECO:0000256" key="1">
    <source>
        <dbReference type="SAM" id="Phobius"/>
    </source>
</evidence>
<reference evidence="3 4" key="1">
    <citation type="journal article" date="2017" name="Genome Announc.">
        <title>Draft Genome Sequence of Romboutsia weinsteinii sp. nov. Strain CCRI-19649(T) Isolated from Surface Water.</title>
        <authorList>
            <person name="Maheux A.F."/>
            <person name="Boudreau D.K."/>
            <person name="Berube E."/>
            <person name="Boissinot M."/>
            <person name="Cantin P."/>
            <person name="Raymond F."/>
            <person name="Corbeil J."/>
            <person name="Omar R.F."/>
            <person name="Bergeron M.G."/>
        </authorList>
    </citation>
    <scope>NUCLEOTIDE SEQUENCE [LARGE SCALE GENOMIC DNA]</scope>
    <source>
        <strain evidence="3 4">CCRI-19649</strain>
    </source>
</reference>
<feature type="transmembrane region" description="Helical" evidence="1">
    <location>
        <begin position="17"/>
        <end position="35"/>
    </location>
</feature>
<dbReference type="EMBL" id="NOJY02000031">
    <property type="protein sequence ID" value="RDY26276.1"/>
    <property type="molecule type" value="Genomic_DNA"/>
</dbReference>
<accession>A0A371J0U2</accession>
<keyword evidence="1" id="KW-1133">Transmembrane helix</keyword>
<keyword evidence="1" id="KW-0472">Membrane</keyword>
<evidence type="ECO:0000313" key="3">
    <source>
        <dbReference type="EMBL" id="RDY26276.1"/>
    </source>
</evidence>
<evidence type="ECO:0000259" key="2">
    <source>
        <dbReference type="Pfam" id="PF05569"/>
    </source>
</evidence>
<feature type="domain" description="Peptidase M56" evidence="2">
    <location>
        <begin position="4"/>
        <end position="98"/>
    </location>
</feature>
<organism evidence="3 4">
    <name type="scientific">Romboutsia weinsteinii</name>
    <dbReference type="NCBI Taxonomy" id="2020949"/>
    <lineage>
        <taxon>Bacteria</taxon>
        <taxon>Bacillati</taxon>
        <taxon>Bacillota</taxon>
        <taxon>Clostridia</taxon>
        <taxon>Peptostreptococcales</taxon>
        <taxon>Peptostreptococcaceae</taxon>
        <taxon>Romboutsia</taxon>
    </lineage>
</organism>
<sequence length="101" mass="11577">MSSINIEAININNYTKIMFYIWIIGALYLAIKSIYKQIIFHSKIQNITYIVTDEVIIKSLQEQKKALNIKRDINVFKVDGLSSPALIGIIKNRIIIPIAQI</sequence>
<dbReference type="Pfam" id="PF05569">
    <property type="entry name" value="Peptidase_M56"/>
    <property type="match status" value="1"/>
</dbReference>
<dbReference type="InterPro" id="IPR008756">
    <property type="entry name" value="Peptidase_M56"/>
</dbReference>
<name>A0A371J0U2_9FIRM</name>
<proteinExistence type="predicted"/>
<keyword evidence="1" id="KW-0812">Transmembrane</keyword>
<comment type="caution">
    <text evidence="3">The sequence shown here is derived from an EMBL/GenBank/DDBJ whole genome shotgun (WGS) entry which is preliminary data.</text>
</comment>
<keyword evidence="4" id="KW-1185">Reference proteome</keyword>